<feature type="compositionally biased region" description="Polar residues" evidence="1">
    <location>
        <begin position="1"/>
        <end position="11"/>
    </location>
</feature>
<organism evidence="2 3">
    <name type="scientific">Stylosanthes scabra</name>
    <dbReference type="NCBI Taxonomy" id="79078"/>
    <lineage>
        <taxon>Eukaryota</taxon>
        <taxon>Viridiplantae</taxon>
        <taxon>Streptophyta</taxon>
        <taxon>Embryophyta</taxon>
        <taxon>Tracheophyta</taxon>
        <taxon>Spermatophyta</taxon>
        <taxon>Magnoliopsida</taxon>
        <taxon>eudicotyledons</taxon>
        <taxon>Gunneridae</taxon>
        <taxon>Pentapetalae</taxon>
        <taxon>rosids</taxon>
        <taxon>fabids</taxon>
        <taxon>Fabales</taxon>
        <taxon>Fabaceae</taxon>
        <taxon>Papilionoideae</taxon>
        <taxon>50 kb inversion clade</taxon>
        <taxon>dalbergioids sensu lato</taxon>
        <taxon>Dalbergieae</taxon>
        <taxon>Pterocarpus clade</taxon>
        <taxon>Stylosanthes</taxon>
    </lineage>
</organism>
<evidence type="ECO:0000313" key="2">
    <source>
        <dbReference type="EMBL" id="MED6144997.1"/>
    </source>
</evidence>
<feature type="compositionally biased region" description="Polar residues" evidence="1">
    <location>
        <begin position="24"/>
        <end position="47"/>
    </location>
</feature>
<dbReference type="Proteomes" id="UP001341840">
    <property type="component" value="Unassembled WGS sequence"/>
</dbReference>
<dbReference type="EMBL" id="JASCZI010090688">
    <property type="protein sequence ID" value="MED6144997.1"/>
    <property type="molecule type" value="Genomic_DNA"/>
</dbReference>
<accession>A0ABU6T8H5</accession>
<reference evidence="2 3" key="1">
    <citation type="journal article" date="2023" name="Plants (Basel)">
        <title>Bridging the Gap: Combining Genomics and Transcriptomics Approaches to Understand Stylosanthes scabra, an Orphan Legume from the Brazilian Caatinga.</title>
        <authorList>
            <person name="Ferreira-Neto J.R.C."/>
            <person name="da Silva M.D."/>
            <person name="Binneck E."/>
            <person name="de Melo N.F."/>
            <person name="da Silva R.H."/>
            <person name="de Melo A.L.T.M."/>
            <person name="Pandolfi V."/>
            <person name="Bustamante F.O."/>
            <person name="Brasileiro-Vidal A.C."/>
            <person name="Benko-Iseppon A.M."/>
        </authorList>
    </citation>
    <scope>NUCLEOTIDE SEQUENCE [LARGE SCALE GENOMIC DNA]</scope>
    <source>
        <tissue evidence="2">Leaves</tissue>
    </source>
</reference>
<gene>
    <name evidence="2" type="primary">APRR2_1</name>
    <name evidence="2" type="ORF">PIB30_020810</name>
</gene>
<proteinExistence type="predicted"/>
<name>A0ABU6T8H5_9FABA</name>
<evidence type="ECO:0000256" key="1">
    <source>
        <dbReference type="SAM" id="MobiDB-lite"/>
    </source>
</evidence>
<keyword evidence="3" id="KW-1185">Reference proteome</keyword>
<comment type="caution">
    <text evidence="2">The sequence shown here is derived from an EMBL/GenBank/DDBJ whole genome shotgun (WGS) entry which is preliminary data.</text>
</comment>
<feature type="region of interest" description="Disordered" evidence="1">
    <location>
        <begin position="1"/>
        <end position="60"/>
    </location>
</feature>
<sequence length="278" mass="30520">MPPTPETTTDHQPPPSPACHAQTHPASSHHYSFSLSHPLTPATTTLGGQPPTPSSRSAASQPIAIAISSRRRRCRSSAVAVFKLTAVSIVVTGSLPFRFPSSEHRYHLQKGFSLQMMLSLYLLRTTLSLRLIVDLSPSGLHTSTTCTAASLARAHTRSLTVRLLCFSLATKLVVRCSACSLSPPFEYLYVVLVFRGQSDDAKPAMVCTANDLHGWKDFLKGLRVLLLERDNTSACEIRAKLEAMDYNGEVNFSLSRVLKFSSNVAKMSENEKTRAWFT</sequence>
<evidence type="ECO:0000313" key="3">
    <source>
        <dbReference type="Proteomes" id="UP001341840"/>
    </source>
</evidence>
<protein>
    <submittedName>
        <fullName evidence="2">Two-component response regulator-like</fullName>
    </submittedName>
</protein>